<evidence type="ECO:0000256" key="6">
    <source>
        <dbReference type="ARBA" id="ARBA00023212"/>
    </source>
</evidence>
<gene>
    <name evidence="9" type="ORF">Pmar_PMAR009530</name>
</gene>
<evidence type="ECO:0000259" key="8">
    <source>
        <dbReference type="Pfam" id="PF09398"/>
    </source>
</evidence>
<dbReference type="AlphaFoldDB" id="C5KEF8"/>
<dbReference type="GeneID" id="9053218"/>
<name>C5KEF8_PERM5</name>
<dbReference type="GO" id="GO:0030030">
    <property type="term" value="P:cell projection organization"/>
    <property type="evidence" value="ECO:0007669"/>
    <property type="project" value="UniProtKB-KW"/>
</dbReference>
<reference evidence="9 10" key="1">
    <citation type="submission" date="2008-07" db="EMBL/GenBank/DDBJ databases">
        <authorList>
            <person name="El-Sayed N."/>
            <person name="Caler E."/>
            <person name="Inman J."/>
            <person name="Amedeo P."/>
            <person name="Hass B."/>
            <person name="Wortman J."/>
        </authorList>
    </citation>
    <scope>NUCLEOTIDE SEQUENCE [LARGE SCALE GENOMIC DNA]</scope>
    <source>
        <strain evidence="10">ATCC 50983 / TXsc</strain>
    </source>
</reference>
<evidence type="ECO:0000256" key="7">
    <source>
        <dbReference type="ARBA" id="ARBA00023273"/>
    </source>
</evidence>
<dbReference type="InterPro" id="IPR006594">
    <property type="entry name" value="LisH"/>
</dbReference>
<evidence type="ECO:0000313" key="10">
    <source>
        <dbReference type="Proteomes" id="UP000007800"/>
    </source>
</evidence>
<dbReference type="OMA" id="FRTIELH"/>
<sequence>MVSQPAGNSLKELRETLETVLESRGTLGKIRAQLRSEIFSTLKEEGRDNVPSPPKENVIINELIREYFEFNGYHHSLSTFTAETGTPEERPFSREVLQQEIGIQTTLEEEPLPLIYKLVPCRGLGGDRVSSAMAGRREGA</sequence>
<protein>
    <recommendedName>
        <fullName evidence="8">FGFR1 oncogene partner (FOP) N-terminal dimerisation domain-containing protein</fullName>
    </recommendedName>
</protein>
<dbReference type="Proteomes" id="UP000007800">
    <property type="component" value="Unassembled WGS sequence"/>
</dbReference>
<keyword evidence="6" id="KW-0206">Cytoskeleton</keyword>
<evidence type="ECO:0000256" key="1">
    <source>
        <dbReference type="ARBA" id="ARBA00004120"/>
    </source>
</evidence>
<comment type="similarity">
    <text evidence="3">Belongs to the CEP43 family.</text>
</comment>
<comment type="subcellular location">
    <subcellularLocation>
        <location evidence="1">Cytoplasm</location>
        <location evidence="1">Cytoskeleton</location>
        <location evidence="1">Cilium basal body</location>
    </subcellularLocation>
    <subcellularLocation>
        <location evidence="2">Cytoplasm</location>
        <location evidence="2">Cytoskeleton</location>
        <location evidence="2">Microtubule organizing center</location>
        <location evidence="2">Centrosome</location>
    </subcellularLocation>
</comment>
<dbReference type="PANTHER" id="PTHR15431:SF4">
    <property type="entry name" value="PROTEIN TONNEAU 1B"/>
    <property type="match status" value="1"/>
</dbReference>
<accession>C5KEF8</accession>
<dbReference type="PANTHER" id="PTHR15431">
    <property type="entry name" value="FGFR1 ONCOGENE PARTNER/LISH DOMAIN-CONTAINING PROTEIN"/>
    <property type="match status" value="1"/>
</dbReference>
<keyword evidence="10" id="KW-1185">Reference proteome</keyword>
<dbReference type="Pfam" id="PF09398">
    <property type="entry name" value="FOP_dimer"/>
    <property type="match status" value="1"/>
</dbReference>
<dbReference type="GO" id="GO:0005813">
    <property type="term" value="C:centrosome"/>
    <property type="evidence" value="ECO:0007669"/>
    <property type="project" value="UniProtKB-SubCell"/>
</dbReference>
<evidence type="ECO:0000256" key="2">
    <source>
        <dbReference type="ARBA" id="ARBA00004300"/>
    </source>
</evidence>
<keyword evidence="7" id="KW-0966">Cell projection</keyword>
<dbReference type="OrthoDB" id="5970631at2759"/>
<organism evidence="10">
    <name type="scientific">Perkinsus marinus (strain ATCC 50983 / TXsc)</name>
    <dbReference type="NCBI Taxonomy" id="423536"/>
    <lineage>
        <taxon>Eukaryota</taxon>
        <taxon>Sar</taxon>
        <taxon>Alveolata</taxon>
        <taxon>Perkinsozoa</taxon>
        <taxon>Perkinsea</taxon>
        <taxon>Perkinsida</taxon>
        <taxon>Perkinsidae</taxon>
        <taxon>Perkinsus</taxon>
    </lineage>
</organism>
<evidence type="ECO:0000256" key="5">
    <source>
        <dbReference type="ARBA" id="ARBA00022794"/>
    </source>
</evidence>
<dbReference type="InParanoid" id="C5KEF8"/>
<dbReference type="RefSeq" id="XP_002785300.1">
    <property type="nucleotide sequence ID" value="XM_002785254.1"/>
</dbReference>
<dbReference type="GO" id="GO:0034453">
    <property type="term" value="P:microtubule anchoring"/>
    <property type="evidence" value="ECO:0007669"/>
    <property type="project" value="InterPro"/>
</dbReference>
<feature type="domain" description="FGFR1 oncogene partner (FOP) N-terminal dimerisation" evidence="8">
    <location>
        <begin position="55"/>
        <end position="119"/>
    </location>
</feature>
<dbReference type="SMART" id="SM00667">
    <property type="entry name" value="LisH"/>
    <property type="match status" value="1"/>
</dbReference>
<keyword evidence="5" id="KW-0970">Cilium biogenesis/degradation</keyword>
<keyword evidence="4" id="KW-0963">Cytoplasm</keyword>
<dbReference type="EMBL" id="GG672330">
    <property type="protein sequence ID" value="EER17096.1"/>
    <property type="molecule type" value="Genomic_DNA"/>
</dbReference>
<dbReference type="InterPro" id="IPR018993">
    <property type="entry name" value="FOP_dimerisation-dom_N"/>
</dbReference>
<evidence type="ECO:0000256" key="3">
    <source>
        <dbReference type="ARBA" id="ARBA00005385"/>
    </source>
</evidence>
<evidence type="ECO:0000313" key="9">
    <source>
        <dbReference type="EMBL" id="EER17096.1"/>
    </source>
</evidence>
<proteinExistence type="inferred from homology"/>
<evidence type="ECO:0000256" key="4">
    <source>
        <dbReference type="ARBA" id="ARBA00022490"/>
    </source>
</evidence>
<dbReference type="PROSITE" id="PS50896">
    <property type="entry name" value="LISH"/>
    <property type="match status" value="1"/>
</dbReference>
<dbReference type="Gene3D" id="1.20.960.40">
    <property type="match status" value="1"/>
</dbReference>